<evidence type="ECO:0000313" key="2">
    <source>
        <dbReference type="Proteomes" id="UP001139263"/>
    </source>
</evidence>
<keyword evidence="2" id="KW-1185">Reference proteome</keyword>
<sequence length="90" mass="10322">MDLLEEFGPGIGMPHVENITENIRCLRTKQGSNIFRVLFFTLVDQRLILLSGFTKKTPKTPPAEIERAIGYRNDFLEQQKRKKKGSDGNE</sequence>
<dbReference type="InterPro" id="IPR009241">
    <property type="entry name" value="HigB-like"/>
</dbReference>
<organism evidence="1 2">
    <name type="scientific">Sulfoacidibacillus ferrooxidans</name>
    <dbReference type="NCBI Taxonomy" id="2005001"/>
    <lineage>
        <taxon>Bacteria</taxon>
        <taxon>Bacillati</taxon>
        <taxon>Bacillota</taxon>
        <taxon>Bacilli</taxon>
        <taxon>Bacillales</taxon>
        <taxon>Alicyclobacillaceae</taxon>
        <taxon>Sulfoacidibacillus</taxon>
    </lineage>
</organism>
<protein>
    <recommendedName>
        <fullName evidence="3">Addiction module toxin RelE</fullName>
    </recommendedName>
</protein>
<dbReference type="EMBL" id="JALBUF010000016">
    <property type="protein sequence ID" value="MCI0184548.1"/>
    <property type="molecule type" value="Genomic_DNA"/>
</dbReference>
<dbReference type="AlphaFoldDB" id="A0A9X1VAS8"/>
<comment type="caution">
    <text evidence="1">The sequence shown here is derived from an EMBL/GenBank/DDBJ whole genome shotgun (WGS) entry which is preliminary data.</text>
</comment>
<dbReference type="Pfam" id="PF05973">
    <property type="entry name" value="Gp49"/>
    <property type="match status" value="1"/>
</dbReference>
<evidence type="ECO:0000313" key="1">
    <source>
        <dbReference type="EMBL" id="MCI0184548.1"/>
    </source>
</evidence>
<dbReference type="Proteomes" id="UP001139263">
    <property type="component" value="Unassembled WGS sequence"/>
</dbReference>
<reference evidence="1" key="1">
    <citation type="submission" date="2022-03" db="EMBL/GenBank/DDBJ databases">
        <title>Draft Genome Sequence of Firmicute Strain S0AB, a Heterotrophic Iron/Sulfur-Oxidizing Extreme Acidophile.</title>
        <authorList>
            <person name="Vergara E."/>
            <person name="Pakostova E."/>
            <person name="Johnson D.B."/>
            <person name="Holmes D.S."/>
        </authorList>
    </citation>
    <scope>NUCLEOTIDE SEQUENCE</scope>
    <source>
        <strain evidence="1">S0AB</strain>
    </source>
</reference>
<gene>
    <name evidence="1" type="ORF">MM817_02845</name>
</gene>
<proteinExistence type="predicted"/>
<accession>A0A9X1VAS8</accession>
<evidence type="ECO:0008006" key="3">
    <source>
        <dbReference type="Google" id="ProtNLM"/>
    </source>
</evidence>
<name>A0A9X1VAS8_9BACL</name>